<feature type="transmembrane region" description="Helical" evidence="1">
    <location>
        <begin position="90"/>
        <end position="110"/>
    </location>
</feature>
<dbReference type="Proteomes" id="UP000325614">
    <property type="component" value="Chromosome"/>
</dbReference>
<gene>
    <name evidence="2" type="ORF">GDR74_02380</name>
</gene>
<dbReference type="RefSeq" id="WP_152584801.1">
    <property type="nucleotide sequence ID" value="NZ_CP045423.1"/>
</dbReference>
<evidence type="ECO:0000256" key="1">
    <source>
        <dbReference type="SAM" id="Phobius"/>
    </source>
</evidence>
<dbReference type="AlphaFoldDB" id="A0A5P9JSS7"/>
<accession>A0A5P9JSS7</accession>
<proteinExistence type="predicted"/>
<evidence type="ECO:0000313" key="3">
    <source>
        <dbReference type="Proteomes" id="UP000325614"/>
    </source>
</evidence>
<keyword evidence="3" id="KW-1185">Reference proteome</keyword>
<evidence type="ECO:0000313" key="2">
    <source>
        <dbReference type="EMBL" id="QFU15151.1"/>
    </source>
</evidence>
<keyword evidence="1" id="KW-0472">Membrane</keyword>
<organism evidence="2 3">
    <name type="scientific">Microvirga thermotolerans</name>
    <dbReference type="NCBI Taxonomy" id="2651334"/>
    <lineage>
        <taxon>Bacteria</taxon>
        <taxon>Pseudomonadati</taxon>
        <taxon>Pseudomonadota</taxon>
        <taxon>Alphaproteobacteria</taxon>
        <taxon>Hyphomicrobiales</taxon>
        <taxon>Methylobacteriaceae</taxon>
        <taxon>Microvirga</taxon>
    </lineage>
</organism>
<reference evidence="2 3" key="1">
    <citation type="submission" date="2019-10" db="EMBL/GenBank/DDBJ databases">
        <title>Isolation, Identification of Microvirga thermotolerans HR1, a novel thermophilic bacterium and Comparative Genomics of the genus Microvirga.</title>
        <authorList>
            <person name="Li J."/>
            <person name="Zhang W."/>
            <person name="Lin M."/>
            <person name="Wang J."/>
        </authorList>
    </citation>
    <scope>NUCLEOTIDE SEQUENCE [LARGE SCALE GENOMIC DNA]</scope>
    <source>
        <strain evidence="2 3">HR1</strain>
    </source>
</reference>
<feature type="transmembrane region" description="Helical" evidence="1">
    <location>
        <begin position="116"/>
        <end position="134"/>
    </location>
</feature>
<dbReference type="KEGG" id="mico:GDR74_02380"/>
<dbReference type="EMBL" id="CP045423">
    <property type="protein sequence ID" value="QFU15151.1"/>
    <property type="molecule type" value="Genomic_DNA"/>
</dbReference>
<keyword evidence="1" id="KW-1133">Transmembrane helix</keyword>
<protein>
    <submittedName>
        <fullName evidence="2">Uncharacterized protein</fullName>
    </submittedName>
</protein>
<sequence>MSIHTMPSRAKSEISYGSSAYGKYHYLRSQGFPAQEAWRQVQAQFPETSIQPERTAVHPSPSQSKAVTKPVQVYQDDWATLWEQVELGPVILVTIWWLVQQLFWIALWMIGFTARVLVGLLWFTLGFVVGFRVFSSR</sequence>
<keyword evidence="1" id="KW-0812">Transmembrane</keyword>
<name>A0A5P9JSS7_9HYPH</name>